<comment type="subcellular location">
    <subcellularLocation>
        <location evidence="1">Membrane</location>
        <topology evidence="1">Single-pass type I membrane protein</topology>
    </subcellularLocation>
</comment>
<evidence type="ECO:0000259" key="7">
    <source>
        <dbReference type="SMART" id="SM01190"/>
    </source>
</evidence>
<evidence type="ECO:0000256" key="5">
    <source>
        <dbReference type="ARBA" id="ARBA00022989"/>
    </source>
</evidence>
<evidence type="ECO:0000256" key="4">
    <source>
        <dbReference type="ARBA" id="ARBA00022729"/>
    </source>
</evidence>
<evidence type="ECO:0000256" key="1">
    <source>
        <dbReference type="ARBA" id="ARBA00004479"/>
    </source>
</evidence>
<keyword evidence="4" id="KW-0732">Signal</keyword>
<sequence length="104" mass="12165">MVSVPQKVELKFDIGEHAANYDDMAKSEHLSAIELEVRKLVDIVRDIRSQQQYLREREVSFRDISDSTNSSVMWWSFLQTIVLIGSGAWQVYQLKTIFNAKKWD</sequence>
<reference evidence="8" key="1">
    <citation type="submission" date="2021-01" db="EMBL/GenBank/DDBJ databases">
        <authorList>
            <person name="Corre E."/>
            <person name="Pelletier E."/>
            <person name="Niang G."/>
            <person name="Scheremetjew M."/>
            <person name="Finn R."/>
            <person name="Kale V."/>
            <person name="Holt S."/>
            <person name="Cochrane G."/>
            <person name="Meng A."/>
            <person name="Brown T."/>
            <person name="Cohen L."/>
        </authorList>
    </citation>
    <scope>NUCLEOTIDE SEQUENCE</scope>
    <source>
        <strain evidence="8">CCCM811</strain>
    </source>
</reference>
<accession>A0A7S3Y9H6</accession>
<dbReference type="SMART" id="SM01190">
    <property type="entry name" value="EMP24_GP25L"/>
    <property type="match status" value="1"/>
</dbReference>
<dbReference type="PANTHER" id="PTHR22811">
    <property type="entry name" value="TRANSMEMBRANE EMP24 DOMAIN-CONTAINING PROTEIN"/>
    <property type="match status" value="1"/>
</dbReference>
<name>A0A7S3Y9H6_9EUKA</name>
<comment type="similarity">
    <text evidence="2">Belongs to the EMP24/GP25L family.</text>
</comment>
<keyword evidence="3" id="KW-0812">Transmembrane</keyword>
<feature type="domain" description="GOLD" evidence="7">
    <location>
        <begin position="1"/>
        <end position="99"/>
    </location>
</feature>
<evidence type="ECO:0000313" key="8">
    <source>
        <dbReference type="EMBL" id="CAE0645077.1"/>
    </source>
</evidence>
<dbReference type="EMBL" id="HBIV01001507">
    <property type="protein sequence ID" value="CAE0645077.1"/>
    <property type="molecule type" value="Transcribed_RNA"/>
</dbReference>
<dbReference type="AlphaFoldDB" id="A0A7S3Y9H6"/>
<evidence type="ECO:0000256" key="3">
    <source>
        <dbReference type="ARBA" id="ARBA00022692"/>
    </source>
</evidence>
<gene>
    <name evidence="8" type="ORF">LGLO00237_LOCUS1042</name>
</gene>
<keyword evidence="5" id="KW-1133">Transmembrane helix</keyword>
<dbReference type="InterPro" id="IPR015720">
    <property type="entry name" value="Emp24-like"/>
</dbReference>
<dbReference type="GO" id="GO:0016020">
    <property type="term" value="C:membrane"/>
    <property type="evidence" value="ECO:0007669"/>
    <property type="project" value="UniProtKB-SubCell"/>
</dbReference>
<proteinExistence type="inferred from homology"/>
<dbReference type="Pfam" id="PF01105">
    <property type="entry name" value="EMP24_GP25L"/>
    <property type="match status" value="1"/>
</dbReference>
<keyword evidence="6" id="KW-0472">Membrane</keyword>
<evidence type="ECO:0000256" key="2">
    <source>
        <dbReference type="ARBA" id="ARBA00007104"/>
    </source>
</evidence>
<dbReference type="InterPro" id="IPR009038">
    <property type="entry name" value="GOLD_dom"/>
</dbReference>
<protein>
    <recommendedName>
        <fullName evidence="7">GOLD domain-containing protein</fullName>
    </recommendedName>
</protein>
<organism evidence="8">
    <name type="scientific">Lotharella globosa</name>
    <dbReference type="NCBI Taxonomy" id="91324"/>
    <lineage>
        <taxon>Eukaryota</taxon>
        <taxon>Sar</taxon>
        <taxon>Rhizaria</taxon>
        <taxon>Cercozoa</taxon>
        <taxon>Chlorarachniophyceae</taxon>
        <taxon>Lotharella</taxon>
    </lineage>
</organism>
<evidence type="ECO:0000256" key="6">
    <source>
        <dbReference type="ARBA" id="ARBA00023136"/>
    </source>
</evidence>